<dbReference type="InterPro" id="IPR029060">
    <property type="entry name" value="PIN-like_dom_sf"/>
</dbReference>
<comment type="caution">
    <text evidence="2">The sequence shown here is derived from an EMBL/GenBank/DDBJ whole genome shotgun (WGS) entry which is preliminary data.</text>
</comment>
<dbReference type="InterPro" id="IPR002716">
    <property type="entry name" value="PIN_dom"/>
</dbReference>
<dbReference type="SUPFAM" id="SSF88723">
    <property type="entry name" value="PIN domain-like"/>
    <property type="match status" value="1"/>
</dbReference>
<accession>A0AAP5I6D2</accession>
<reference evidence="3" key="1">
    <citation type="journal article" date="2021" name="Science">
        <title>Hunting the eagle killer: A cyanobacterial neurotoxin causes vacuolar myelinopathy.</title>
        <authorList>
            <person name="Breinlinger S."/>
            <person name="Phillips T.J."/>
            <person name="Haram B.N."/>
            <person name="Mares J."/>
            <person name="Martinez Yerena J.A."/>
            <person name="Hrouzek P."/>
            <person name="Sobotka R."/>
            <person name="Henderson W.M."/>
            <person name="Schmieder P."/>
            <person name="Williams S.M."/>
            <person name="Lauderdale J.D."/>
            <person name="Wilde H.D."/>
            <person name="Gerrin W."/>
            <person name="Kust A."/>
            <person name="Washington J.W."/>
            <person name="Wagner C."/>
            <person name="Geier B."/>
            <person name="Liebeke M."/>
            <person name="Enke H."/>
            <person name="Niedermeyer T.H.J."/>
            <person name="Wilde S.B."/>
        </authorList>
    </citation>
    <scope>NUCLEOTIDE SEQUENCE [LARGE SCALE GENOMIC DNA]</scope>
    <source>
        <strain evidence="3">Thurmond2011</strain>
    </source>
</reference>
<keyword evidence="3" id="KW-1185">Reference proteome</keyword>
<sequence>MTRHVIDASALLAFLAEEQGSEAVEEALTSALVSTVNMSEVIAKLLERGMSEEEVQQVLQYLNCEVADFTIERAWGTARIYPFTHHQGLSLGDRACLSLAIEHNLPVITTDRVWGEMDLGVVVNVLR</sequence>
<proteinExistence type="predicted"/>
<dbReference type="Pfam" id="PF01850">
    <property type="entry name" value="PIN"/>
    <property type="match status" value="1"/>
</dbReference>
<feature type="domain" description="PIN" evidence="1">
    <location>
        <begin position="5"/>
        <end position="116"/>
    </location>
</feature>
<gene>
    <name evidence="2" type="ORF">G7B40_013400</name>
</gene>
<dbReference type="Gene3D" id="3.40.50.1010">
    <property type="entry name" value="5'-nuclease"/>
    <property type="match status" value="1"/>
</dbReference>
<evidence type="ECO:0000313" key="2">
    <source>
        <dbReference type="EMBL" id="MDR9895555.1"/>
    </source>
</evidence>
<dbReference type="RefSeq" id="WP_310833829.1">
    <property type="nucleotide sequence ID" value="NZ_JAALHA020000005.1"/>
</dbReference>
<name>A0AAP5I6D2_9CYAN</name>
<evidence type="ECO:0000313" key="3">
    <source>
        <dbReference type="Proteomes" id="UP000667802"/>
    </source>
</evidence>
<dbReference type="EMBL" id="JAALHA020000005">
    <property type="protein sequence ID" value="MDR9895555.1"/>
    <property type="molecule type" value="Genomic_DNA"/>
</dbReference>
<organism evidence="2 3">
    <name type="scientific">Aetokthonos hydrillicola Thurmond2011</name>
    <dbReference type="NCBI Taxonomy" id="2712845"/>
    <lineage>
        <taxon>Bacteria</taxon>
        <taxon>Bacillati</taxon>
        <taxon>Cyanobacteriota</taxon>
        <taxon>Cyanophyceae</taxon>
        <taxon>Nostocales</taxon>
        <taxon>Hapalosiphonaceae</taxon>
        <taxon>Aetokthonos</taxon>
    </lineage>
</organism>
<protein>
    <submittedName>
        <fullName evidence="2">Type II toxin-antitoxin system VapC family toxin</fullName>
    </submittedName>
</protein>
<dbReference type="CDD" id="cd18682">
    <property type="entry name" value="PIN_VapC-like"/>
    <property type="match status" value="1"/>
</dbReference>
<dbReference type="AlphaFoldDB" id="A0AAP5I6D2"/>
<dbReference type="Proteomes" id="UP000667802">
    <property type="component" value="Unassembled WGS sequence"/>
</dbReference>
<evidence type="ECO:0000259" key="1">
    <source>
        <dbReference type="Pfam" id="PF01850"/>
    </source>
</evidence>